<feature type="signal peptide" evidence="1">
    <location>
        <begin position="1"/>
        <end position="15"/>
    </location>
</feature>
<evidence type="ECO:0000313" key="3">
    <source>
        <dbReference type="Proteomes" id="UP000646548"/>
    </source>
</evidence>
<proteinExistence type="predicted"/>
<gene>
    <name evidence="2" type="ORF">FQA47_012096</name>
</gene>
<organism evidence="2 3">
    <name type="scientific">Oryzias melastigma</name>
    <name type="common">Marine medaka</name>
    <dbReference type="NCBI Taxonomy" id="30732"/>
    <lineage>
        <taxon>Eukaryota</taxon>
        <taxon>Metazoa</taxon>
        <taxon>Chordata</taxon>
        <taxon>Craniata</taxon>
        <taxon>Vertebrata</taxon>
        <taxon>Euteleostomi</taxon>
        <taxon>Actinopterygii</taxon>
        <taxon>Neopterygii</taxon>
        <taxon>Teleostei</taxon>
        <taxon>Neoteleostei</taxon>
        <taxon>Acanthomorphata</taxon>
        <taxon>Ovalentaria</taxon>
        <taxon>Atherinomorphae</taxon>
        <taxon>Beloniformes</taxon>
        <taxon>Adrianichthyidae</taxon>
        <taxon>Oryziinae</taxon>
        <taxon>Oryzias</taxon>
    </lineage>
</organism>
<evidence type="ECO:0000313" key="2">
    <source>
        <dbReference type="EMBL" id="KAF6725542.1"/>
    </source>
</evidence>
<feature type="chain" id="PRO_5032607752" evidence="1">
    <location>
        <begin position="16"/>
        <end position="133"/>
    </location>
</feature>
<sequence length="133" mass="14944">MLWILVEIHLRFTICAPLTTGFPRLCCLHWSIKDLGSKPLASSRTDFRLYTPIPACQGDVLRSDSTDWQQDVVKVQQKLHGYCFLCEPGSFNVNNGFSSPSPPTPPAHSSLRELPEGKRSSYLHPCNLIHPII</sequence>
<name>A0A834C4J0_ORYME</name>
<dbReference type="EMBL" id="WKFB01000358">
    <property type="protein sequence ID" value="KAF6725542.1"/>
    <property type="molecule type" value="Genomic_DNA"/>
</dbReference>
<dbReference type="Proteomes" id="UP000646548">
    <property type="component" value="Unassembled WGS sequence"/>
</dbReference>
<keyword evidence="1" id="KW-0732">Signal</keyword>
<comment type="caution">
    <text evidence="2">The sequence shown here is derived from an EMBL/GenBank/DDBJ whole genome shotgun (WGS) entry which is preliminary data.</text>
</comment>
<reference evidence="2" key="1">
    <citation type="journal article" name="BMC Genomics">
        <title>Long-read sequencing and de novo genome assembly of marine medaka (Oryzias melastigma).</title>
        <authorList>
            <person name="Liang P."/>
            <person name="Saqib H.S.A."/>
            <person name="Ni X."/>
            <person name="Shen Y."/>
        </authorList>
    </citation>
    <scope>NUCLEOTIDE SEQUENCE</scope>
    <source>
        <strain evidence="2">Bigg-433</strain>
    </source>
</reference>
<accession>A0A834C4J0</accession>
<evidence type="ECO:0000256" key="1">
    <source>
        <dbReference type="SAM" id="SignalP"/>
    </source>
</evidence>
<protein>
    <submittedName>
        <fullName evidence="2">Uncharacterized protein</fullName>
    </submittedName>
</protein>
<dbReference type="AlphaFoldDB" id="A0A834C4J0"/>